<dbReference type="PANTHER" id="PTHR12863:SF1">
    <property type="entry name" value="FATTY ACID 2-HYDROXYLASE"/>
    <property type="match status" value="1"/>
</dbReference>
<name>A0A3G8M582_9HYPH</name>
<comment type="cofactor">
    <cofactor evidence="1">
        <name>Zn(2+)</name>
        <dbReference type="ChEBI" id="CHEBI:29105"/>
    </cofactor>
</comment>
<keyword evidence="3" id="KW-0444">Lipid biosynthesis</keyword>
<evidence type="ECO:0000256" key="14">
    <source>
        <dbReference type="SAM" id="Phobius"/>
    </source>
</evidence>
<evidence type="ECO:0000256" key="12">
    <source>
        <dbReference type="ARBA" id="ARBA00023136"/>
    </source>
</evidence>
<keyword evidence="7" id="KW-0276">Fatty acid metabolism</keyword>
<keyword evidence="10" id="KW-0560">Oxidoreductase</keyword>
<reference evidence="16 17" key="1">
    <citation type="submission" date="2018-11" db="EMBL/GenBank/DDBJ databases">
        <title>Genome squencing of methanotrophic bacteria isolated from alkaline groundwater in Korea.</title>
        <authorList>
            <person name="Nguyen L.N."/>
        </authorList>
    </citation>
    <scope>NUCLEOTIDE SEQUENCE [LARGE SCALE GENOMIC DNA]</scope>
    <source>
        <strain evidence="16 17">GW6</strain>
    </source>
</reference>
<evidence type="ECO:0000313" key="16">
    <source>
        <dbReference type="EMBL" id="AZG77031.1"/>
    </source>
</evidence>
<dbReference type="Pfam" id="PF04116">
    <property type="entry name" value="FA_hydroxylase"/>
    <property type="match status" value="1"/>
</dbReference>
<keyword evidence="12 14" id="KW-0472">Membrane</keyword>
<evidence type="ECO:0000256" key="5">
    <source>
        <dbReference type="ARBA" id="ARBA00022723"/>
    </source>
</evidence>
<evidence type="ECO:0000256" key="13">
    <source>
        <dbReference type="ARBA" id="ARBA00023160"/>
    </source>
</evidence>
<dbReference type="GO" id="GO:0080132">
    <property type="term" value="F:fatty acid 2-hydroxylase activity"/>
    <property type="evidence" value="ECO:0007669"/>
    <property type="project" value="InterPro"/>
</dbReference>
<dbReference type="RefSeq" id="WP_124738759.1">
    <property type="nucleotide sequence ID" value="NZ_CP034086.1"/>
</dbReference>
<feature type="transmembrane region" description="Helical" evidence="14">
    <location>
        <begin position="140"/>
        <end position="159"/>
    </location>
</feature>
<evidence type="ECO:0000256" key="11">
    <source>
        <dbReference type="ARBA" id="ARBA00023098"/>
    </source>
</evidence>
<feature type="transmembrane region" description="Helical" evidence="14">
    <location>
        <begin position="78"/>
        <end position="98"/>
    </location>
</feature>
<accession>A0A3G8M582</accession>
<evidence type="ECO:0000256" key="1">
    <source>
        <dbReference type="ARBA" id="ARBA00001947"/>
    </source>
</evidence>
<protein>
    <submittedName>
        <fullName evidence="16">Fatty acid hydroxylase</fullName>
    </submittedName>
</protein>
<organism evidence="16 17">
    <name type="scientific">Methylocystis rosea</name>
    <dbReference type="NCBI Taxonomy" id="173366"/>
    <lineage>
        <taxon>Bacteria</taxon>
        <taxon>Pseudomonadati</taxon>
        <taxon>Pseudomonadota</taxon>
        <taxon>Alphaproteobacteria</taxon>
        <taxon>Hyphomicrobiales</taxon>
        <taxon>Methylocystaceae</taxon>
        <taxon>Methylocystis</taxon>
    </lineage>
</organism>
<evidence type="ECO:0000256" key="9">
    <source>
        <dbReference type="ARBA" id="ARBA00022989"/>
    </source>
</evidence>
<dbReference type="InterPro" id="IPR006694">
    <property type="entry name" value="Fatty_acid_hydroxylase"/>
</dbReference>
<evidence type="ECO:0000256" key="6">
    <source>
        <dbReference type="ARBA" id="ARBA00022824"/>
    </source>
</evidence>
<dbReference type="KEGG" id="mros:EHO51_09970"/>
<dbReference type="PANTHER" id="PTHR12863">
    <property type="entry name" value="FATTY ACID HYDROXYLASE"/>
    <property type="match status" value="1"/>
</dbReference>
<sequence length="215" mass="24613">MTQDVRTEALDASPRLFESDLLDKLSRVHHLTPVIVYCPITLGLVFYSLTFNSLTLVLLGLVVGYLGWTLTEYFGHRYLFHTVFALPFGLGPRFQFLIHGVHHIYPNDPLRLVMPPLLSAPIMLIALVCARLIFGPTFAWPALAGFITGYVIYDCVHYWTHHGQPKSDFARMVKRLHMLHHFRDAEKGFGVHAIWWDYVFGTAYRKDETPGTRAV</sequence>
<evidence type="ECO:0000256" key="8">
    <source>
        <dbReference type="ARBA" id="ARBA00022833"/>
    </source>
</evidence>
<keyword evidence="13" id="KW-0275">Fatty acid biosynthesis</keyword>
<dbReference type="EMBL" id="CP034086">
    <property type="protein sequence ID" value="AZG77031.1"/>
    <property type="molecule type" value="Genomic_DNA"/>
</dbReference>
<evidence type="ECO:0000256" key="7">
    <source>
        <dbReference type="ARBA" id="ARBA00022832"/>
    </source>
</evidence>
<evidence type="ECO:0000256" key="10">
    <source>
        <dbReference type="ARBA" id="ARBA00023002"/>
    </source>
</evidence>
<dbReference type="Proteomes" id="UP000273982">
    <property type="component" value="Chromosome"/>
</dbReference>
<evidence type="ECO:0000256" key="4">
    <source>
        <dbReference type="ARBA" id="ARBA00022692"/>
    </source>
</evidence>
<dbReference type="GO" id="GO:0016020">
    <property type="term" value="C:membrane"/>
    <property type="evidence" value="ECO:0007669"/>
    <property type="project" value="InterPro"/>
</dbReference>
<feature type="transmembrane region" description="Helical" evidence="14">
    <location>
        <begin position="110"/>
        <end position="134"/>
    </location>
</feature>
<evidence type="ECO:0000256" key="3">
    <source>
        <dbReference type="ARBA" id="ARBA00022516"/>
    </source>
</evidence>
<feature type="domain" description="Fatty acid hydroxylase" evidence="15">
    <location>
        <begin position="62"/>
        <end position="202"/>
    </location>
</feature>
<keyword evidence="5" id="KW-0479">Metal-binding</keyword>
<evidence type="ECO:0000256" key="2">
    <source>
        <dbReference type="ARBA" id="ARBA00004477"/>
    </source>
</evidence>
<evidence type="ECO:0000313" key="17">
    <source>
        <dbReference type="Proteomes" id="UP000273982"/>
    </source>
</evidence>
<evidence type="ECO:0000259" key="15">
    <source>
        <dbReference type="Pfam" id="PF04116"/>
    </source>
</evidence>
<comment type="subcellular location">
    <subcellularLocation>
        <location evidence="2">Endoplasmic reticulum membrane</location>
        <topology evidence="2">Multi-pass membrane protein</topology>
    </subcellularLocation>
</comment>
<gene>
    <name evidence="16" type="ORF">EHO51_09970</name>
</gene>
<keyword evidence="6" id="KW-0256">Endoplasmic reticulum</keyword>
<keyword evidence="4 14" id="KW-0812">Transmembrane</keyword>
<keyword evidence="9 14" id="KW-1133">Transmembrane helix</keyword>
<proteinExistence type="predicted"/>
<dbReference type="GO" id="GO:0005506">
    <property type="term" value="F:iron ion binding"/>
    <property type="evidence" value="ECO:0007669"/>
    <property type="project" value="InterPro"/>
</dbReference>
<keyword evidence="11" id="KW-0443">Lipid metabolism</keyword>
<keyword evidence="8" id="KW-0862">Zinc</keyword>
<dbReference type="GO" id="GO:0006633">
    <property type="term" value="P:fatty acid biosynthetic process"/>
    <property type="evidence" value="ECO:0007669"/>
    <property type="project" value="UniProtKB-KW"/>
</dbReference>
<dbReference type="AlphaFoldDB" id="A0A3G8M582"/>
<feature type="transmembrane region" description="Helical" evidence="14">
    <location>
        <begin position="34"/>
        <end position="66"/>
    </location>
</feature>
<dbReference type="InterPro" id="IPR014430">
    <property type="entry name" value="Scs7"/>
</dbReference>